<proteinExistence type="predicted"/>
<dbReference type="InterPro" id="IPR012349">
    <property type="entry name" value="Split_barrel_FMN-bd"/>
</dbReference>
<dbReference type="KEGG" id="sub:SUB0099"/>
<dbReference type="Gene3D" id="2.30.110.10">
    <property type="entry name" value="Electron Transport, Fmn-binding Protein, Chain A"/>
    <property type="match status" value="1"/>
</dbReference>
<organism evidence="2 3">
    <name type="scientific">Streptococcus uberis (strain ATCC BAA-854 / 0140J)</name>
    <dbReference type="NCBI Taxonomy" id="218495"/>
    <lineage>
        <taxon>Bacteria</taxon>
        <taxon>Bacillati</taxon>
        <taxon>Bacillota</taxon>
        <taxon>Bacilli</taxon>
        <taxon>Lactobacillales</taxon>
        <taxon>Streptococcaceae</taxon>
        <taxon>Streptococcus</taxon>
    </lineage>
</organism>
<dbReference type="SUPFAM" id="SSF50475">
    <property type="entry name" value="FMN-binding split barrel"/>
    <property type="match status" value="1"/>
</dbReference>
<name>B9DSX9_STRU0</name>
<dbReference type="EMBL" id="AM946015">
    <property type="protein sequence ID" value="CAR40495.1"/>
    <property type="molecule type" value="Genomic_DNA"/>
</dbReference>
<dbReference type="STRING" id="218495.SUB0099"/>
<feature type="domain" description="Pyridoxamine 5'-phosphate oxidase N-terminal" evidence="1">
    <location>
        <begin position="18"/>
        <end position="120"/>
    </location>
</feature>
<evidence type="ECO:0000259" key="1">
    <source>
        <dbReference type="Pfam" id="PF01243"/>
    </source>
</evidence>
<dbReference type="Proteomes" id="UP000000449">
    <property type="component" value="Chromosome"/>
</dbReference>
<dbReference type="eggNOG" id="COG5015">
    <property type="taxonomic scope" value="Bacteria"/>
</dbReference>
<dbReference type="InterPro" id="IPR011576">
    <property type="entry name" value="Pyridox_Oxase_N"/>
</dbReference>
<gene>
    <name evidence="2" type="ordered locus">SUB0099</name>
</gene>
<sequence length="162" mass="18698">MIYLRKALTGEFIMELNEIMQIIEDMKVGVFATIDKNGNPHARHAHITAATEEGIFFMTSPKTHFYEQLTNNQRIALTAMVEDGYLSQVIRIEGLARPVENDYLKKVFANNPYYDYIYKDESSDSMQVFQIYDGDGFYHSLTQGHKYVYSVGRQGESYVRAI</sequence>
<keyword evidence="3" id="KW-1185">Reference proteome</keyword>
<evidence type="ECO:0000313" key="3">
    <source>
        <dbReference type="Proteomes" id="UP000000449"/>
    </source>
</evidence>
<dbReference type="HOGENOM" id="CLU_144732_1_0_9"/>
<evidence type="ECO:0000313" key="2">
    <source>
        <dbReference type="EMBL" id="CAR40495.1"/>
    </source>
</evidence>
<dbReference type="AlphaFoldDB" id="B9DSX9"/>
<reference evidence="3" key="1">
    <citation type="journal article" date="2009" name="BMC Genomics">
        <title>Evidence for niche adaptation in the genome of the bovine pathogen Streptococcus uberis.</title>
        <authorList>
            <person name="Ward P.N."/>
            <person name="Holden M.T.G."/>
            <person name="Leigh J.A."/>
            <person name="Lennard N."/>
            <person name="Bignell A."/>
            <person name="Barron A."/>
            <person name="Clark L."/>
            <person name="Quail M.A."/>
            <person name="Woodward J."/>
            <person name="Barrell B.G."/>
            <person name="Egan S.A."/>
            <person name="Field T.R."/>
            <person name="Maskell D."/>
            <person name="Kehoe M."/>
            <person name="Dowson C.G."/>
            <person name="Chanter N."/>
            <person name="Whatmore A.M."/>
            <person name="Bentley S.D."/>
            <person name="Parkhill J."/>
        </authorList>
    </citation>
    <scope>NUCLEOTIDE SEQUENCE [LARGE SCALE GENOMIC DNA]</scope>
    <source>
        <strain evidence="3">ATCC BAA-854 / 0140J</strain>
    </source>
</reference>
<accession>B9DSX9</accession>
<dbReference type="Pfam" id="PF01243">
    <property type="entry name" value="PNPOx_N"/>
    <property type="match status" value="1"/>
</dbReference>
<protein>
    <submittedName>
        <fullName evidence="2">Pyridoxamine 5'-phosphate oxidase protein</fullName>
    </submittedName>
</protein>